<sequence length="147" mass="15714">MEAWVAWLMGLFRSEHIEFALFAAAFISATVLPGGSEAVLAGAVAGTPSRVVEFVLIAMLGNALGGMTGWCIGRFIPERKKEGKALAWLHKYGYWALLMTWLPLFGDALPIAAGWLRLKALPCFLLIALGKGLRYAVVAGAVLPLAA</sequence>
<evidence type="ECO:0000256" key="1">
    <source>
        <dbReference type="SAM" id="Phobius"/>
    </source>
</evidence>
<proteinExistence type="predicted"/>
<organism evidence="2 3">
    <name type="scientific">Sutterella wadsworthensis HGA0223</name>
    <dbReference type="NCBI Taxonomy" id="1203554"/>
    <lineage>
        <taxon>Bacteria</taxon>
        <taxon>Pseudomonadati</taxon>
        <taxon>Pseudomonadota</taxon>
        <taxon>Betaproteobacteria</taxon>
        <taxon>Burkholderiales</taxon>
        <taxon>Sutterellaceae</taxon>
        <taxon>Sutterella</taxon>
    </lineage>
</organism>
<evidence type="ECO:0000313" key="2">
    <source>
        <dbReference type="EMBL" id="EPE01145.1"/>
    </source>
</evidence>
<dbReference type="Proteomes" id="UP000014400">
    <property type="component" value="Unassembled WGS sequence"/>
</dbReference>
<keyword evidence="1" id="KW-0472">Membrane</keyword>
<gene>
    <name evidence="2" type="ORF">HMPREF1476_00456</name>
</gene>
<keyword evidence="1" id="KW-0812">Transmembrane</keyword>
<dbReference type="GeneID" id="64061702"/>
<comment type="caution">
    <text evidence="2">The sequence shown here is derived from an EMBL/GenBank/DDBJ whole genome shotgun (WGS) entry which is preliminary data.</text>
</comment>
<dbReference type="STRING" id="1203554.HMPREF1476_00456"/>
<name>S3CKU5_9BURK</name>
<evidence type="ECO:0008006" key="4">
    <source>
        <dbReference type="Google" id="ProtNLM"/>
    </source>
</evidence>
<dbReference type="PANTHER" id="PTHR42709">
    <property type="entry name" value="ALKALINE PHOSPHATASE LIKE PROTEIN"/>
    <property type="match status" value="1"/>
</dbReference>
<keyword evidence="3" id="KW-1185">Reference proteome</keyword>
<keyword evidence="1" id="KW-1133">Transmembrane helix</keyword>
<feature type="transmembrane region" description="Helical" evidence="1">
    <location>
        <begin position="51"/>
        <end position="73"/>
    </location>
</feature>
<dbReference type="eggNOG" id="COG1238">
    <property type="taxonomic scope" value="Bacteria"/>
</dbReference>
<dbReference type="HOGENOM" id="CLU_125997_1_0_4"/>
<protein>
    <recommendedName>
        <fullName evidence="4">Inner membrane protein yqaA</fullName>
    </recommendedName>
</protein>
<dbReference type="EMBL" id="ATCF01000005">
    <property type="protein sequence ID" value="EPE01145.1"/>
    <property type="molecule type" value="Genomic_DNA"/>
</dbReference>
<accession>S3CKU5</accession>
<feature type="transmembrane region" description="Helical" evidence="1">
    <location>
        <begin position="94"/>
        <end position="118"/>
    </location>
</feature>
<dbReference type="InterPro" id="IPR051311">
    <property type="entry name" value="DedA_domain"/>
</dbReference>
<reference evidence="2 3" key="1">
    <citation type="submission" date="2013-04" db="EMBL/GenBank/DDBJ databases">
        <title>The Genome Sequence of Sutterella wadsworthensis HGA0223.</title>
        <authorList>
            <consortium name="The Broad Institute Genomics Platform"/>
            <person name="Earl A."/>
            <person name="Ward D."/>
            <person name="Feldgarden M."/>
            <person name="Gevers D."/>
            <person name="Schmidt T.M."/>
            <person name="Dover J."/>
            <person name="Dai D."/>
            <person name="Walker B."/>
            <person name="Young S."/>
            <person name="Zeng Q."/>
            <person name="Gargeya S."/>
            <person name="Fitzgerald M."/>
            <person name="Haas B."/>
            <person name="Abouelleil A."/>
            <person name="Allen A.W."/>
            <person name="Alvarado L."/>
            <person name="Arachchi H.M."/>
            <person name="Berlin A.M."/>
            <person name="Chapman S.B."/>
            <person name="Gainer-Dewar J."/>
            <person name="Goldberg J."/>
            <person name="Griggs A."/>
            <person name="Gujja S."/>
            <person name="Hansen M."/>
            <person name="Howarth C."/>
            <person name="Imamovic A."/>
            <person name="Ireland A."/>
            <person name="Larimer J."/>
            <person name="McCowan C."/>
            <person name="Murphy C."/>
            <person name="Pearson M."/>
            <person name="Poon T.W."/>
            <person name="Priest M."/>
            <person name="Roberts A."/>
            <person name="Saif S."/>
            <person name="Shea T."/>
            <person name="Sisk P."/>
            <person name="Sykes S."/>
            <person name="Wortman J."/>
            <person name="Nusbaum C."/>
            <person name="Birren B."/>
        </authorList>
    </citation>
    <scope>NUCLEOTIDE SEQUENCE [LARGE SCALE GENOMIC DNA]</scope>
    <source>
        <strain evidence="2 3">HGA0223</strain>
    </source>
</reference>
<dbReference type="AlphaFoldDB" id="S3CKU5"/>
<evidence type="ECO:0000313" key="3">
    <source>
        <dbReference type="Proteomes" id="UP000014400"/>
    </source>
</evidence>
<dbReference type="PANTHER" id="PTHR42709:SF4">
    <property type="entry name" value="INNER MEMBRANE PROTEIN YQAA"/>
    <property type="match status" value="1"/>
</dbReference>
<dbReference type="RefSeq" id="WP_016473842.1">
    <property type="nucleotide sequence ID" value="NZ_KE150480.1"/>
</dbReference>
<dbReference type="PATRIC" id="fig|1203554.3.peg.442"/>